<dbReference type="InterPro" id="IPR017969">
    <property type="entry name" value="Heavy-metal-associated_CS"/>
</dbReference>
<dbReference type="InterPro" id="IPR000428">
    <property type="entry name" value="Cu-bd"/>
</dbReference>
<reference evidence="3" key="1">
    <citation type="submission" date="2020-11" db="EMBL/GenBank/DDBJ databases">
        <title>Sequencing the genomes of 1000 actinobacteria strains.</title>
        <authorList>
            <person name="Klenk H.-P."/>
        </authorList>
    </citation>
    <scope>NUCLEOTIDE SEQUENCE</scope>
    <source>
        <strain evidence="3">DSM 43175</strain>
    </source>
</reference>
<dbReference type="EMBL" id="JADOUA010000001">
    <property type="protein sequence ID" value="MBG6093232.1"/>
    <property type="molecule type" value="Genomic_DNA"/>
</dbReference>
<evidence type="ECO:0000259" key="2">
    <source>
        <dbReference type="PROSITE" id="PS50846"/>
    </source>
</evidence>
<evidence type="ECO:0000256" key="1">
    <source>
        <dbReference type="ARBA" id="ARBA00022723"/>
    </source>
</evidence>
<dbReference type="InterPro" id="IPR006121">
    <property type="entry name" value="HMA_dom"/>
</dbReference>
<dbReference type="PRINTS" id="PR00944">
    <property type="entry name" value="CUEXPORT"/>
</dbReference>
<dbReference type="InterPro" id="IPR036163">
    <property type="entry name" value="HMA_dom_sf"/>
</dbReference>
<comment type="caution">
    <text evidence="3">The sequence shown here is derived from an EMBL/GenBank/DDBJ whole genome shotgun (WGS) entry which is preliminary data.</text>
</comment>
<dbReference type="Gene3D" id="3.30.70.100">
    <property type="match status" value="1"/>
</dbReference>
<accession>A0A931DP64</accession>
<organism evidence="3 4">
    <name type="scientific">Actinomadura viridis</name>
    <dbReference type="NCBI Taxonomy" id="58110"/>
    <lineage>
        <taxon>Bacteria</taxon>
        <taxon>Bacillati</taxon>
        <taxon>Actinomycetota</taxon>
        <taxon>Actinomycetes</taxon>
        <taxon>Streptosporangiales</taxon>
        <taxon>Thermomonosporaceae</taxon>
        <taxon>Actinomadura</taxon>
    </lineage>
</organism>
<dbReference type="RefSeq" id="WP_197015322.1">
    <property type="nucleotide sequence ID" value="NZ_BAABES010000015.1"/>
</dbReference>
<feature type="domain" description="HMA" evidence="2">
    <location>
        <begin position="2"/>
        <end position="66"/>
    </location>
</feature>
<dbReference type="Proteomes" id="UP000614047">
    <property type="component" value="Unassembled WGS sequence"/>
</dbReference>
<protein>
    <submittedName>
        <fullName evidence="3">Copper chaperone CopZ</fullName>
    </submittedName>
</protein>
<dbReference type="PROSITE" id="PS50846">
    <property type="entry name" value="HMA_2"/>
    <property type="match status" value="1"/>
</dbReference>
<dbReference type="PROSITE" id="PS01047">
    <property type="entry name" value="HMA_1"/>
    <property type="match status" value="1"/>
</dbReference>
<dbReference type="AlphaFoldDB" id="A0A931DP64"/>
<sequence length="67" mass="6857">MSEIHYSVPAISCGHCVNAISAEVGRVAGVAEVNVDVSAKRVTVRGNALDDAALRAAIDEAGYDIAS</sequence>
<dbReference type="SUPFAM" id="SSF55008">
    <property type="entry name" value="HMA, heavy metal-associated domain"/>
    <property type="match status" value="1"/>
</dbReference>
<name>A0A931DP64_9ACTN</name>
<evidence type="ECO:0000313" key="3">
    <source>
        <dbReference type="EMBL" id="MBG6093232.1"/>
    </source>
</evidence>
<dbReference type="GO" id="GO:0006825">
    <property type="term" value="P:copper ion transport"/>
    <property type="evidence" value="ECO:0007669"/>
    <property type="project" value="InterPro"/>
</dbReference>
<gene>
    <name evidence="3" type="ORF">IW256_007345</name>
</gene>
<evidence type="ECO:0000313" key="4">
    <source>
        <dbReference type="Proteomes" id="UP000614047"/>
    </source>
</evidence>
<keyword evidence="4" id="KW-1185">Reference proteome</keyword>
<dbReference type="GO" id="GO:0005507">
    <property type="term" value="F:copper ion binding"/>
    <property type="evidence" value="ECO:0007669"/>
    <property type="project" value="InterPro"/>
</dbReference>
<keyword evidence="1" id="KW-0479">Metal-binding</keyword>
<dbReference type="CDD" id="cd00371">
    <property type="entry name" value="HMA"/>
    <property type="match status" value="1"/>
</dbReference>
<dbReference type="Pfam" id="PF00403">
    <property type="entry name" value="HMA"/>
    <property type="match status" value="1"/>
</dbReference>
<proteinExistence type="predicted"/>